<accession>G0VRS2</accession>
<dbReference type="InterPro" id="IPR036291">
    <property type="entry name" value="NAD(P)-bd_dom_sf"/>
</dbReference>
<gene>
    <name evidence="1" type="ORF">MELS_1743</name>
</gene>
<evidence type="ECO:0000313" key="1">
    <source>
        <dbReference type="EMBL" id="CCC73962.1"/>
    </source>
</evidence>
<dbReference type="Gene3D" id="3.40.50.720">
    <property type="entry name" value="NAD(P)-binding Rossmann-like Domain"/>
    <property type="match status" value="1"/>
</dbReference>
<dbReference type="SUPFAM" id="SSF51735">
    <property type="entry name" value="NAD(P)-binding Rossmann-fold domains"/>
    <property type="match status" value="1"/>
</dbReference>
<dbReference type="HOGENOM" id="CLU_3081608_0_0_9"/>
<dbReference type="Proteomes" id="UP000010111">
    <property type="component" value="Chromosome"/>
</dbReference>
<keyword evidence="2" id="KW-1185">Reference proteome</keyword>
<proteinExistence type="predicted"/>
<dbReference type="KEGG" id="med:MELS_1743"/>
<dbReference type="STRING" id="1064535.MELS_1743"/>
<name>G0VRS2_MEGEL</name>
<dbReference type="EMBL" id="HE576794">
    <property type="protein sequence ID" value="CCC73962.1"/>
    <property type="molecule type" value="Genomic_DNA"/>
</dbReference>
<protein>
    <submittedName>
        <fullName evidence="1">Uncharacterized protein</fullName>
    </submittedName>
</protein>
<organism evidence="1 2">
    <name type="scientific">Megasphaera elsdenii DSM 20460</name>
    <dbReference type="NCBI Taxonomy" id="1064535"/>
    <lineage>
        <taxon>Bacteria</taxon>
        <taxon>Bacillati</taxon>
        <taxon>Bacillota</taxon>
        <taxon>Negativicutes</taxon>
        <taxon>Veillonellales</taxon>
        <taxon>Veillonellaceae</taxon>
        <taxon>Megasphaera</taxon>
    </lineage>
</organism>
<sequence length="52" mass="5713">MIMADFKSFDSANKVLITGAADFIGFHLAKRLLTTRLLSLGLTTSMTTMTFL</sequence>
<dbReference type="AlphaFoldDB" id="G0VRS2"/>
<reference evidence="1 2" key="1">
    <citation type="journal article" date="2011" name="J. Bacteriol.">
        <title>Genome Sequence of the Ruminal Bacterium Megasphaera elsdenii.</title>
        <authorList>
            <person name="Marx H."/>
            <person name="Graf A.B."/>
            <person name="Tatto N."/>
            <person name="Thallinger G.G."/>
            <person name="Mattanovich D."/>
            <person name="Sauer M."/>
        </authorList>
    </citation>
    <scope>NUCLEOTIDE SEQUENCE [LARGE SCALE GENOMIC DNA]</scope>
    <source>
        <strain evidence="1 2">DSM 20460</strain>
    </source>
</reference>
<evidence type="ECO:0000313" key="2">
    <source>
        <dbReference type="Proteomes" id="UP000010111"/>
    </source>
</evidence>